<dbReference type="PIRSF" id="PIRSF004925">
    <property type="entry name" value="HcaT"/>
    <property type="match status" value="1"/>
</dbReference>
<keyword evidence="4" id="KW-0997">Cell inner membrane</keyword>
<comment type="caution">
    <text evidence="10">The sequence shown here is derived from an EMBL/GenBank/DDBJ whole genome shotgun (WGS) entry which is preliminary data.</text>
</comment>
<evidence type="ECO:0000256" key="4">
    <source>
        <dbReference type="ARBA" id="ARBA00022519"/>
    </source>
</evidence>
<evidence type="ECO:0000256" key="7">
    <source>
        <dbReference type="ARBA" id="ARBA00023136"/>
    </source>
</evidence>
<dbReference type="Pfam" id="PF12832">
    <property type="entry name" value="MFS_1_like"/>
    <property type="match status" value="1"/>
</dbReference>
<keyword evidence="11" id="KW-1185">Reference proteome</keyword>
<feature type="transmembrane region" description="Helical" evidence="8">
    <location>
        <begin position="93"/>
        <end position="111"/>
    </location>
</feature>
<evidence type="ECO:0000259" key="9">
    <source>
        <dbReference type="Pfam" id="PF12832"/>
    </source>
</evidence>
<evidence type="ECO:0000256" key="2">
    <source>
        <dbReference type="ARBA" id="ARBA00022448"/>
    </source>
</evidence>
<dbReference type="NCBIfam" id="NF008346">
    <property type="entry name" value="PRK11128.1"/>
    <property type="match status" value="1"/>
</dbReference>
<feature type="transmembrane region" description="Helical" evidence="8">
    <location>
        <begin position="326"/>
        <end position="346"/>
    </location>
</feature>
<gene>
    <name evidence="10" type="ORF">TAF16_2142</name>
</gene>
<evidence type="ECO:0000313" key="11">
    <source>
        <dbReference type="Proteomes" id="UP000078336"/>
    </source>
</evidence>
<evidence type="ECO:0000256" key="6">
    <source>
        <dbReference type="ARBA" id="ARBA00022989"/>
    </source>
</evidence>
<dbReference type="GO" id="GO:0005886">
    <property type="term" value="C:plasma membrane"/>
    <property type="evidence" value="ECO:0007669"/>
    <property type="project" value="UniProtKB-SubCell"/>
</dbReference>
<keyword evidence="3" id="KW-1003">Cell membrane</keyword>
<feature type="transmembrane region" description="Helical" evidence="8">
    <location>
        <begin position="132"/>
        <end position="150"/>
    </location>
</feature>
<dbReference type="PANTHER" id="PTHR23522:SF10">
    <property type="entry name" value="3-PHENYLPROPIONIC ACID TRANSPORTER-RELATED"/>
    <property type="match status" value="1"/>
</dbReference>
<accession>A0A178T6P0</accession>
<dbReference type="InterPro" id="IPR036259">
    <property type="entry name" value="MFS_trans_sf"/>
</dbReference>
<dbReference type="InterPro" id="IPR024989">
    <property type="entry name" value="MFS_assoc_dom"/>
</dbReference>
<protein>
    <recommendedName>
        <fullName evidence="9">Major facilitator superfamily associated domain-containing protein</fullName>
    </recommendedName>
</protein>
<evidence type="ECO:0000256" key="3">
    <source>
        <dbReference type="ARBA" id="ARBA00022475"/>
    </source>
</evidence>
<dbReference type="RefSeq" id="WP_231110111.1">
    <property type="nucleotide sequence ID" value="NZ_LUCQ01000132.1"/>
</dbReference>
<dbReference type="AlphaFoldDB" id="A0A178T6P0"/>
<keyword evidence="6 8" id="KW-1133">Transmembrane helix</keyword>
<sequence length="400" mass="45143">MKQTWLSTNFFVFFFTWGIFLPYWTVWLITKGLTAQQAGIVISIGLLVRAFSTSYIFPALCKRYWLSHVSLIVAFLSLIILVCFLPFNNLAGLMLVMVFFSLIYPMLLPINETKASILSKEENGIDYGKCRLWGSFGFILSSVLTGWVASKNANNIIYLFLLGNLFILILSLIRSPSSLRVKLSQRAGGSFELLKSKSFLICLLLSMVLQGTHAAYYNYGVIYLKHIGINSVYIGGILVLAVLAEIGFFYISNRVFTKFDVATMFLLAGIASIIRWSSVYFFENLLVFVFSQPLHALTFGLTHFAFMTFVNQYISKDKIPSAHGLYASLAMSLTTGVLTLVSGYLYLYSPGFPFLGMALVVAPSLFLCPMLKELTRQLIWYNQEPVRYVSKIDEKWALLL</sequence>
<feature type="transmembrane region" description="Helical" evidence="8">
    <location>
        <begin position="156"/>
        <end position="177"/>
    </location>
</feature>
<evidence type="ECO:0000256" key="5">
    <source>
        <dbReference type="ARBA" id="ARBA00022692"/>
    </source>
</evidence>
<feature type="transmembrane region" description="Helical" evidence="8">
    <location>
        <begin position="294"/>
        <end position="314"/>
    </location>
</feature>
<keyword evidence="7 8" id="KW-0472">Membrane</keyword>
<dbReference type="GO" id="GO:0030395">
    <property type="term" value="F:lactose binding"/>
    <property type="evidence" value="ECO:0007669"/>
    <property type="project" value="TreeGrafter"/>
</dbReference>
<name>A0A178T6P0_9BACL</name>
<feature type="transmembrane region" description="Helical" evidence="8">
    <location>
        <begin position="263"/>
        <end position="282"/>
    </location>
</feature>
<feature type="transmembrane region" description="Helical" evidence="8">
    <location>
        <begin position="198"/>
        <end position="219"/>
    </location>
</feature>
<dbReference type="EMBL" id="LUCQ01000132">
    <property type="protein sequence ID" value="OAO77288.1"/>
    <property type="molecule type" value="Genomic_DNA"/>
</dbReference>
<comment type="subcellular location">
    <subcellularLocation>
        <location evidence="1">Cell inner membrane</location>
        <topology evidence="1">Multi-pass membrane protein</topology>
    </subcellularLocation>
</comment>
<feature type="domain" description="Major facilitator superfamily associated" evidence="9">
    <location>
        <begin position="4"/>
        <end position="350"/>
    </location>
</feature>
<dbReference type="GO" id="GO:0015528">
    <property type="term" value="F:lactose:proton symporter activity"/>
    <property type="evidence" value="ECO:0007669"/>
    <property type="project" value="TreeGrafter"/>
</dbReference>
<evidence type="ECO:0000313" key="10">
    <source>
        <dbReference type="EMBL" id="OAO77288.1"/>
    </source>
</evidence>
<proteinExistence type="predicted"/>
<keyword evidence="5 8" id="KW-0812">Transmembrane</keyword>
<dbReference type="SUPFAM" id="SSF103473">
    <property type="entry name" value="MFS general substrate transporter"/>
    <property type="match status" value="1"/>
</dbReference>
<organism evidence="10 11">
    <name type="scientific">Anoxybacillus flavithermus</name>
    <dbReference type="NCBI Taxonomy" id="33934"/>
    <lineage>
        <taxon>Bacteria</taxon>
        <taxon>Bacillati</taxon>
        <taxon>Bacillota</taxon>
        <taxon>Bacilli</taxon>
        <taxon>Bacillales</taxon>
        <taxon>Anoxybacillaceae</taxon>
        <taxon>Anoxybacillus</taxon>
    </lineage>
</organism>
<keyword evidence="2" id="KW-0813">Transport</keyword>
<dbReference type="InterPro" id="IPR026032">
    <property type="entry name" value="HcaT-like"/>
</dbReference>
<evidence type="ECO:0000256" key="1">
    <source>
        <dbReference type="ARBA" id="ARBA00004429"/>
    </source>
</evidence>
<dbReference type="PATRIC" id="fig|33934.7.peg.282"/>
<dbReference type="PANTHER" id="PTHR23522">
    <property type="entry name" value="BLL5896 PROTEIN"/>
    <property type="match status" value="1"/>
</dbReference>
<feature type="transmembrane region" description="Helical" evidence="8">
    <location>
        <begin position="352"/>
        <end position="371"/>
    </location>
</feature>
<dbReference type="Gene3D" id="1.20.1250.20">
    <property type="entry name" value="MFS general substrate transporter like domains"/>
    <property type="match status" value="2"/>
</dbReference>
<reference evidence="10 11" key="1">
    <citation type="submission" date="2016-03" db="EMBL/GenBank/DDBJ databases">
        <title>Spore heat resistance.</title>
        <authorList>
            <person name="Boekhorst J."/>
            <person name="Berendsen E.M."/>
            <person name="Wells-Bennik M.H."/>
            <person name="Kuipers O.P."/>
        </authorList>
    </citation>
    <scope>NUCLEOTIDE SEQUENCE [LARGE SCALE GENOMIC DNA]</scope>
    <source>
        <strain evidence="10 11">AF16</strain>
    </source>
</reference>
<feature type="transmembrane region" description="Helical" evidence="8">
    <location>
        <begin position="231"/>
        <end position="251"/>
    </location>
</feature>
<evidence type="ECO:0000256" key="8">
    <source>
        <dbReference type="SAM" id="Phobius"/>
    </source>
</evidence>
<feature type="transmembrane region" description="Helical" evidence="8">
    <location>
        <begin position="12"/>
        <end position="29"/>
    </location>
</feature>
<dbReference type="NCBIfam" id="NF037955">
    <property type="entry name" value="mfs"/>
    <property type="match status" value="1"/>
</dbReference>
<feature type="transmembrane region" description="Helical" evidence="8">
    <location>
        <begin position="64"/>
        <end position="87"/>
    </location>
</feature>
<dbReference type="Proteomes" id="UP000078336">
    <property type="component" value="Unassembled WGS sequence"/>
</dbReference>
<feature type="transmembrane region" description="Helical" evidence="8">
    <location>
        <begin position="35"/>
        <end position="57"/>
    </location>
</feature>